<protein>
    <recommendedName>
        <fullName evidence="4">BZIP domain-containing protein</fullName>
    </recommendedName>
</protein>
<sequence length="200" mass="23306">MDHLQIEHLATEQLGSNRNKSPVDDTEPSLNEMLSYIDSFSVYNAATEGTYNREKQRSTQIAELPRQKKQPRKRPESAHRRKQKADAARCCYVKKRTELLTLRGDVKKLERYLAELTRRFHCFPRKHTTLKRDSTSWCNQARVERQLRQQAENQNLQLKTILARQSQFAESTCYRMQNVAAMATNTSIPANEAAIPARQW</sequence>
<name>A0A225VDI5_9STRA</name>
<evidence type="ECO:0000313" key="3">
    <source>
        <dbReference type="Proteomes" id="UP000198211"/>
    </source>
</evidence>
<dbReference type="EMBL" id="NBNE01006094">
    <property type="protein sequence ID" value="OWZ02550.1"/>
    <property type="molecule type" value="Genomic_DNA"/>
</dbReference>
<dbReference type="OrthoDB" id="10677342at2759"/>
<evidence type="ECO:0000313" key="2">
    <source>
        <dbReference type="EMBL" id="OWZ02550.1"/>
    </source>
</evidence>
<gene>
    <name evidence="2" type="ORF">PHMEG_00025869</name>
</gene>
<organism evidence="2 3">
    <name type="scientific">Phytophthora megakarya</name>
    <dbReference type="NCBI Taxonomy" id="4795"/>
    <lineage>
        <taxon>Eukaryota</taxon>
        <taxon>Sar</taxon>
        <taxon>Stramenopiles</taxon>
        <taxon>Oomycota</taxon>
        <taxon>Peronosporomycetes</taxon>
        <taxon>Peronosporales</taxon>
        <taxon>Peronosporaceae</taxon>
        <taxon>Phytophthora</taxon>
    </lineage>
</organism>
<reference evidence="3" key="1">
    <citation type="submission" date="2017-03" db="EMBL/GenBank/DDBJ databases">
        <title>Phytopthora megakarya and P. palmivora, two closely related causual agents of cacao black pod achieved similar genome size and gene model numbers by different mechanisms.</title>
        <authorList>
            <person name="Ali S."/>
            <person name="Shao J."/>
            <person name="Larry D.J."/>
            <person name="Kronmiller B."/>
            <person name="Shen D."/>
            <person name="Strem M.D."/>
            <person name="Melnick R.L."/>
            <person name="Guiltinan M.J."/>
            <person name="Tyler B.M."/>
            <person name="Meinhardt L.W."/>
            <person name="Bailey B.A."/>
        </authorList>
    </citation>
    <scope>NUCLEOTIDE SEQUENCE [LARGE SCALE GENOMIC DNA]</scope>
    <source>
        <strain evidence="3">zdho120</strain>
    </source>
</reference>
<comment type="caution">
    <text evidence="2">The sequence shown here is derived from an EMBL/GenBank/DDBJ whole genome shotgun (WGS) entry which is preliminary data.</text>
</comment>
<evidence type="ECO:0000256" key="1">
    <source>
        <dbReference type="SAM" id="MobiDB-lite"/>
    </source>
</evidence>
<accession>A0A225VDI5</accession>
<feature type="region of interest" description="Disordered" evidence="1">
    <location>
        <begin position="51"/>
        <end position="83"/>
    </location>
</feature>
<proteinExistence type="predicted"/>
<dbReference type="AlphaFoldDB" id="A0A225VDI5"/>
<keyword evidence="3" id="KW-1185">Reference proteome</keyword>
<dbReference type="Proteomes" id="UP000198211">
    <property type="component" value="Unassembled WGS sequence"/>
</dbReference>
<evidence type="ECO:0008006" key="4">
    <source>
        <dbReference type="Google" id="ProtNLM"/>
    </source>
</evidence>